<name>A0A835EPT9_9POAL</name>
<dbReference type="OrthoDB" id="10629756at2759"/>
<dbReference type="InterPro" id="IPR016138">
    <property type="entry name" value="Ribosome_inactivat_prot_sub1"/>
</dbReference>
<evidence type="ECO:0000313" key="1">
    <source>
        <dbReference type="EMBL" id="KAF8703786.1"/>
    </source>
</evidence>
<dbReference type="AlphaFoldDB" id="A0A835EPT9"/>
<organism evidence="1 2">
    <name type="scientific">Digitaria exilis</name>
    <dbReference type="NCBI Taxonomy" id="1010633"/>
    <lineage>
        <taxon>Eukaryota</taxon>
        <taxon>Viridiplantae</taxon>
        <taxon>Streptophyta</taxon>
        <taxon>Embryophyta</taxon>
        <taxon>Tracheophyta</taxon>
        <taxon>Spermatophyta</taxon>
        <taxon>Magnoliopsida</taxon>
        <taxon>Liliopsida</taxon>
        <taxon>Poales</taxon>
        <taxon>Poaceae</taxon>
        <taxon>PACMAD clade</taxon>
        <taxon>Panicoideae</taxon>
        <taxon>Panicodae</taxon>
        <taxon>Paniceae</taxon>
        <taxon>Anthephorinae</taxon>
        <taxon>Digitaria</taxon>
    </lineage>
</organism>
<reference evidence="1" key="1">
    <citation type="submission" date="2020-07" db="EMBL/GenBank/DDBJ databases">
        <title>Genome sequence and genetic diversity analysis of an under-domesticated orphan crop, white fonio (Digitaria exilis).</title>
        <authorList>
            <person name="Bennetzen J.L."/>
            <person name="Chen S."/>
            <person name="Ma X."/>
            <person name="Wang X."/>
            <person name="Yssel A.E.J."/>
            <person name="Chaluvadi S.R."/>
            <person name="Johnson M."/>
            <person name="Gangashetty P."/>
            <person name="Hamidou F."/>
            <person name="Sanogo M.D."/>
            <person name="Zwaenepoel A."/>
            <person name="Wallace J."/>
            <person name="Van De Peer Y."/>
            <person name="Van Deynze A."/>
        </authorList>
    </citation>
    <scope>NUCLEOTIDE SEQUENCE</scope>
    <source>
        <tissue evidence="1">Leaves</tissue>
    </source>
</reference>
<evidence type="ECO:0000313" key="2">
    <source>
        <dbReference type="Proteomes" id="UP000636709"/>
    </source>
</evidence>
<comment type="caution">
    <text evidence="1">The sequence shown here is derived from an EMBL/GenBank/DDBJ whole genome shotgun (WGS) entry which is preliminary data.</text>
</comment>
<keyword evidence="2" id="KW-1185">Reference proteome</keyword>
<dbReference type="Gene3D" id="3.40.420.10">
    <property type="entry name" value="Ricin (A subunit), domain 1"/>
    <property type="match status" value="1"/>
</dbReference>
<dbReference type="Proteomes" id="UP000636709">
    <property type="component" value="Unassembled WGS sequence"/>
</dbReference>
<dbReference type="GO" id="GO:0030598">
    <property type="term" value="F:rRNA N-glycosylase activity"/>
    <property type="evidence" value="ECO:0007669"/>
    <property type="project" value="InterPro"/>
</dbReference>
<accession>A0A835EPT9</accession>
<dbReference type="GO" id="GO:0017148">
    <property type="term" value="P:negative regulation of translation"/>
    <property type="evidence" value="ECO:0007669"/>
    <property type="project" value="InterPro"/>
</dbReference>
<dbReference type="EMBL" id="JACEFO010001777">
    <property type="protein sequence ID" value="KAF8703786.1"/>
    <property type="molecule type" value="Genomic_DNA"/>
</dbReference>
<proteinExistence type="predicted"/>
<gene>
    <name evidence="1" type="ORF">HU200_031878</name>
</gene>
<sequence>MKPKIMAGSTPLYTSSRYFDLLKKTVGECIIGYNTLINSFYNLASHDDKNDKYNVSVAVLLVMLFEAPRFPAVFKRCLELLTEMEEGLVGDVLEKLMGVFRLGKDSPKMHRSPKKHCR</sequence>
<dbReference type="InterPro" id="IPR036041">
    <property type="entry name" value="Ribosome-inact_prot_sf"/>
</dbReference>
<dbReference type="SUPFAM" id="SSF56371">
    <property type="entry name" value="Ribosome inactivating proteins (RIP)"/>
    <property type="match status" value="1"/>
</dbReference>
<protein>
    <submittedName>
        <fullName evidence="1">Uncharacterized protein</fullName>
    </submittedName>
</protein>